<organism evidence="1 2">
    <name type="scientific">Scutellospora calospora</name>
    <dbReference type="NCBI Taxonomy" id="85575"/>
    <lineage>
        <taxon>Eukaryota</taxon>
        <taxon>Fungi</taxon>
        <taxon>Fungi incertae sedis</taxon>
        <taxon>Mucoromycota</taxon>
        <taxon>Glomeromycotina</taxon>
        <taxon>Glomeromycetes</taxon>
        <taxon>Diversisporales</taxon>
        <taxon>Gigasporaceae</taxon>
        <taxon>Scutellospora</taxon>
    </lineage>
</organism>
<comment type="caution">
    <text evidence="1">The sequence shown here is derived from an EMBL/GenBank/DDBJ whole genome shotgun (WGS) entry which is preliminary data.</text>
</comment>
<evidence type="ECO:0000313" key="2">
    <source>
        <dbReference type="Proteomes" id="UP000789860"/>
    </source>
</evidence>
<gene>
    <name evidence="1" type="ORF">SCALOS_LOCUS8981</name>
</gene>
<feature type="non-terminal residue" evidence="1">
    <location>
        <position position="1"/>
    </location>
</feature>
<evidence type="ECO:0000313" key="1">
    <source>
        <dbReference type="EMBL" id="CAG8659672.1"/>
    </source>
</evidence>
<reference evidence="1" key="1">
    <citation type="submission" date="2021-06" db="EMBL/GenBank/DDBJ databases">
        <authorList>
            <person name="Kallberg Y."/>
            <person name="Tangrot J."/>
            <person name="Rosling A."/>
        </authorList>
    </citation>
    <scope>NUCLEOTIDE SEQUENCE</scope>
    <source>
        <strain evidence="1">AU212A</strain>
    </source>
</reference>
<accession>A0ACA9NMB4</accession>
<protein>
    <submittedName>
        <fullName evidence="1">631_t:CDS:1</fullName>
    </submittedName>
</protein>
<name>A0ACA9NMB4_9GLOM</name>
<dbReference type="EMBL" id="CAJVPM010025870">
    <property type="protein sequence ID" value="CAG8659672.1"/>
    <property type="molecule type" value="Genomic_DNA"/>
</dbReference>
<sequence length="141" mass="16764">IIEIYNHKKATLEFKNNISQLLEFDDFENNENFITNHIRDDRDKDIMTYKISYDFLVCCKQRRFKKIGFNEIERISNVANIYNSQGVIVTPVGYSPKAMNAAILHNVILTYPHNIVEKLNLYIERNLENQELDILYEILYQ</sequence>
<proteinExistence type="predicted"/>
<keyword evidence="2" id="KW-1185">Reference proteome</keyword>
<dbReference type="Proteomes" id="UP000789860">
    <property type="component" value="Unassembled WGS sequence"/>
</dbReference>